<dbReference type="OrthoDB" id="2293521at2"/>
<gene>
    <name evidence="3" type="ORF">E0493_16015</name>
</gene>
<name>A0A845BN77_9PROT</name>
<protein>
    <submittedName>
        <fullName evidence="3">YciI family protein</fullName>
    </submittedName>
</protein>
<evidence type="ECO:0000256" key="1">
    <source>
        <dbReference type="ARBA" id="ARBA00007689"/>
    </source>
</evidence>
<dbReference type="Gene3D" id="3.30.70.1060">
    <property type="entry name" value="Dimeric alpha+beta barrel"/>
    <property type="match status" value="1"/>
</dbReference>
<evidence type="ECO:0000313" key="4">
    <source>
        <dbReference type="Proteomes" id="UP000460715"/>
    </source>
</evidence>
<dbReference type="RefSeq" id="WP_160938266.1">
    <property type="nucleotide sequence ID" value="NZ_SNVJ01000015.1"/>
</dbReference>
<comment type="caution">
    <text evidence="3">The sequence shown here is derived from an EMBL/GenBank/DDBJ whole genome shotgun (WGS) entry which is preliminary data.</text>
</comment>
<dbReference type="InterPro" id="IPR005545">
    <property type="entry name" value="YCII"/>
</dbReference>
<evidence type="ECO:0000259" key="2">
    <source>
        <dbReference type="Pfam" id="PF03795"/>
    </source>
</evidence>
<dbReference type="SUPFAM" id="SSF54909">
    <property type="entry name" value="Dimeric alpha+beta barrel"/>
    <property type="match status" value="1"/>
</dbReference>
<dbReference type="Pfam" id="PF03795">
    <property type="entry name" value="YCII"/>
    <property type="match status" value="1"/>
</dbReference>
<dbReference type="AlphaFoldDB" id="A0A845BN77"/>
<dbReference type="InterPro" id="IPR051807">
    <property type="entry name" value="Sec-metab_biosynth-assoc"/>
</dbReference>
<keyword evidence="4" id="KW-1185">Reference proteome</keyword>
<dbReference type="InterPro" id="IPR011008">
    <property type="entry name" value="Dimeric_a/b-barrel"/>
</dbReference>
<accession>A0A845BN77</accession>
<proteinExistence type="inferred from homology"/>
<organism evidence="3 4">
    <name type="scientific">Teichococcus coralli</name>
    <dbReference type="NCBI Taxonomy" id="2545983"/>
    <lineage>
        <taxon>Bacteria</taxon>
        <taxon>Pseudomonadati</taxon>
        <taxon>Pseudomonadota</taxon>
        <taxon>Alphaproteobacteria</taxon>
        <taxon>Acetobacterales</taxon>
        <taxon>Roseomonadaceae</taxon>
        <taxon>Roseomonas</taxon>
    </lineage>
</organism>
<comment type="similarity">
    <text evidence="1">Belongs to the YciI family.</text>
</comment>
<sequence>MLFAIIYEDKPGVLDQRAAARPAHLEYLTARAASVARGGAMLDAEGKPCGSLILVEAPDLAAAEKIAAEDPYTQAGLFQRVTVRAFRQVFANGERLAG</sequence>
<feature type="domain" description="YCII-related" evidence="2">
    <location>
        <begin position="1"/>
        <end position="86"/>
    </location>
</feature>
<evidence type="ECO:0000313" key="3">
    <source>
        <dbReference type="EMBL" id="MXP64859.1"/>
    </source>
</evidence>
<dbReference type="Proteomes" id="UP000460715">
    <property type="component" value="Unassembled WGS sequence"/>
</dbReference>
<dbReference type="PANTHER" id="PTHR33606">
    <property type="entry name" value="PROTEIN YCII"/>
    <property type="match status" value="1"/>
</dbReference>
<dbReference type="EMBL" id="SNVJ01000015">
    <property type="protein sequence ID" value="MXP64859.1"/>
    <property type="molecule type" value="Genomic_DNA"/>
</dbReference>
<reference evidence="3 4" key="1">
    <citation type="submission" date="2019-03" db="EMBL/GenBank/DDBJ databases">
        <title>Roseomonas sp. a novel Roseomonas species isolated from Sea whip Gorgonian.</title>
        <authorList>
            <person name="Li F."/>
            <person name="Pan X."/>
            <person name="Huang S."/>
            <person name="Li Z."/>
            <person name="Meng B."/>
        </authorList>
    </citation>
    <scope>NUCLEOTIDE SEQUENCE [LARGE SCALE GENOMIC DNA]</scope>
    <source>
        <strain evidence="3 4">M0104</strain>
    </source>
</reference>
<dbReference type="PANTHER" id="PTHR33606:SF3">
    <property type="entry name" value="PROTEIN YCII"/>
    <property type="match status" value="1"/>
</dbReference>